<gene>
    <name evidence="1" type="ORF">GWK48_02910</name>
</gene>
<accession>A0A6N0NUA5</accession>
<organism evidence="1 2">
    <name type="scientific">Metallosphaera tengchongensis</name>
    <dbReference type="NCBI Taxonomy" id="1532350"/>
    <lineage>
        <taxon>Archaea</taxon>
        <taxon>Thermoproteota</taxon>
        <taxon>Thermoprotei</taxon>
        <taxon>Sulfolobales</taxon>
        <taxon>Sulfolobaceae</taxon>
        <taxon>Metallosphaera</taxon>
    </lineage>
</organism>
<dbReference type="GeneID" id="55640864"/>
<dbReference type="RefSeq" id="WP_174629437.1">
    <property type="nucleotide sequence ID" value="NZ_CP049074.1"/>
</dbReference>
<protein>
    <submittedName>
        <fullName evidence="1">Uncharacterized protein</fullName>
    </submittedName>
</protein>
<dbReference type="KEGG" id="mten:GWK48_02910"/>
<name>A0A6N0NUA5_9CREN</name>
<dbReference type="AlphaFoldDB" id="A0A6N0NUA5"/>
<sequence>MSSEGIERQKKAKKAKDGTIALALPQYAVGIKGRVETTALQVLREREFATEKELLLEILTRDEKAQEYYMQKKDLRYFRAVLWKMAKKGVVKKVKMVGNDKVKFYCLPETLQKYKDYVVKH</sequence>
<evidence type="ECO:0000313" key="2">
    <source>
        <dbReference type="Proteomes" id="UP000509301"/>
    </source>
</evidence>
<evidence type="ECO:0000313" key="1">
    <source>
        <dbReference type="EMBL" id="QKQ99482.1"/>
    </source>
</evidence>
<reference evidence="1 2" key="1">
    <citation type="submission" date="2020-02" db="EMBL/GenBank/DDBJ databases">
        <title>Comparative genome analysis reveals the metabolism and evolution of the thermophilic archaeal genus Metallosphaera.</title>
        <authorList>
            <person name="Jiang C."/>
        </authorList>
    </citation>
    <scope>NUCLEOTIDE SEQUENCE [LARGE SCALE GENOMIC DNA]</scope>
    <source>
        <strain evidence="1 2">Ric-A</strain>
    </source>
</reference>
<dbReference type="Proteomes" id="UP000509301">
    <property type="component" value="Chromosome"/>
</dbReference>
<proteinExistence type="predicted"/>
<keyword evidence="2" id="KW-1185">Reference proteome</keyword>
<dbReference type="EMBL" id="CP049074">
    <property type="protein sequence ID" value="QKQ99482.1"/>
    <property type="molecule type" value="Genomic_DNA"/>
</dbReference>